<evidence type="ECO:0000256" key="1">
    <source>
        <dbReference type="ARBA" id="ARBA00004123"/>
    </source>
</evidence>
<keyword evidence="3" id="KW-0479">Metal-binding</keyword>
<evidence type="ECO:0000256" key="4">
    <source>
        <dbReference type="ARBA" id="ARBA00022737"/>
    </source>
</evidence>
<evidence type="ECO:0000256" key="5">
    <source>
        <dbReference type="ARBA" id="ARBA00022771"/>
    </source>
</evidence>
<feature type="region of interest" description="Disordered" evidence="12">
    <location>
        <begin position="82"/>
        <end position="188"/>
    </location>
</feature>
<comment type="similarity">
    <text evidence="2">Belongs to the krueppel C2H2-type zinc-finger protein family.</text>
</comment>
<feature type="domain" description="C2H2-type" evidence="13">
    <location>
        <begin position="452"/>
        <end position="479"/>
    </location>
</feature>
<evidence type="ECO:0000313" key="15">
    <source>
        <dbReference type="Proteomes" id="UP001163046"/>
    </source>
</evidence>
<keyword evidence="6" id="KW-0862">Zinc</keyword>
<dbReference type="PANTHER" id="PTHR16515:SF49">
    <property type="entry name" value="GASTRULA ZINC FINGER PROTEIN XLCGF49.1-LIKE-RELATED"/>
    <property type="match status" value="1"/>
</dbReference>
<keyword evidence="9" id="KW-0804">Transcription</keyword>
<evidence type="ECO:0000259" key="13">
    <source>
        <dbReference type="PROSITE" id="PS50157"/>
    </source>
</evidence>
<keyword evidence="4" id="KW-0677">Repeat</keyword>
<comment type="caution">
    <text evidence="14">The sequence shown here is derived from an EMBL/GenBank/DDBJ whole genome shotgun (WGS) entry which is preliminary data.</text>
</comment>
<feature type="domain" description="C2H2-type" evidence="13">
    <location>
        <begin position="362"/>
        <end position="389"/>
    </location>
</feature>
<feature type="compositionally biased region" description="Low complexity" evidence="12">
    <location>
        <begin position="118"/>
        <end position="132"/>
    </location>
</feature>
<dbReference type="InterPro" id="IPR013087">
    <property type="entry name" value="Znf_C2H2_type"/>
</dbReference>
<dbReference type="GO" id="GO:0008270">
    <property type="term" value="F:zinc ion binding"/>
    <property type="evidence" value="ECO:0007669"/>
    <property type="project" value="UniProtKB-KW"/>
</dbReference>
<evidence type="ECO:0000256" key="2">
    <source>
        <dbReference type="ARBA" id="ARBA00006991"/>
    </source>
</evidence>
<feature type="domain" description="C2H2-type" evidence="13">
    <location>
        <begin position="278"/>
        <end position="305"/>
    </location>
</feature>
<dbReference type="PROSITE" id="PS00028">
    <property type="entry name" value="ZINC_FINGER_C2H2_1"/>
    <property type="match status" value="6"/>
</dbReference>
<accession>A0A9W9YEY9</accession>
<dbReference type="SUPFAM" id="SSF57667">
    <property type="entry name" value="beta-beta-alpha zinc fingers"/>
    <property type="match status" value="3"/>
</dbReference>
<evidence type="ECO:0000256" key="10">
    <source>
        <dbReference type="ARBA" id="ARBA00023242"/>
    </source>
</evidence>
<dbReference type="FunFam" id="3.30.160.60:FF:000264">
    <property type="entry name" value="Zinc finger protein 236"/>
    <property type="match status" value="1"/>
</dbReference>
<dbReference type="InterPro" id="IPR036236">
    <property type="entry name" value="Znf_C2H2_sf"/>
</dbReference>
<feature type="domain" description="C2H2-type" evidence="13">
    <location>
        <begin position="424"/>
        <end position="451"/>
    </location>
</feature>
<reference evidence="14" key="1">
    <citation type="submission" date="2023-01" db="EMBL/GenBank/DDBJ databases">
        <title>Genome assembly of the deep-sea coral Lophelia pertusa.</title>
        <authorList>
            <person name="Herrera S."/>
            <person name="Cordes E."/>
        </authorList>
    </citation>
    <scope>NUCLEOTIDE SEQUENCE</scope>
    <source>
        <strain evidence="14">USNM1676648</strain>
        <tissue evidence="14">Polyp</tissue>
    </source>
</reference>
<evidence type="ECO:0000256" key="12">
    <source>
        <dbReference type="SAM" id="MobiDB-lite"/>
    </source>
</evidence>
<dbReference type="OrthoDB" id="5956669at2759"/>
<organism evidence="14 15">
    <name type="scientific">Desmophyllum pertusum</name>
    <dbReference type="NCBI Taxonomy" id="174260"/>
    <lineage>
        <taxon>Eukaryota</taxon>
        <taxon>Metazoa</taxon>
        <taxon>Cnidaria</taxon>
        <taxon>Anthozoa</taxon>
        <taxon>Hexacorallia</taxon>
        <taxon>Scleractinia</taxon>
        <taxon>Caryophylliina</taxon>
        <taxon>Caryophylliidae</taxon>
        <taxon>Desmophyllum</taxon>
    </lineage>
</organism>
<evidence type="ECO:0000256" key="9">
    <source>
        <dbReference type="ARBA" id="ARBA00023163"/>
    </source>
</evidence>
<keyword evidence="10" id="KW-0539">Nucleus</keyword>
<keyword evidence="5 11" id="KW-0863">Zinc-finger</keyword>
<dbReference type="InterPro" id="IPR050331">
    <property type="entry name" value="Zinc_finger"/>
</dbReference>
<protein>
    <submittedName>
        <fullName evidence="14">Herpes gp2</fullName>
    </submittedName>
</protein>
<evidence type="ECO:0000256" key="3">
    <source>
        <dbReference type="ARBA" id="ARBA00022723"/>
    </source>
</evidence>
<feature type="domain" description="C2H2-type" evidence="13">
    <location>
        <begin position="334"/>
        <end position="361"/>
    </location>
</feature>
<dbReference type="Pfam" id="PF13894">
    <property type="entry name" value="zf-C2H2_4"/>
    <property type="match status" value="1"/>
</dbReference>
<dbReference type="GO" id="GO:0010468">
    <property type="term" value="P:regulation of gene expression"/>
    <property type="evidence" value="ECO:0007669"/>
    <property type="project" value="TreeGrafter"/>
</dbReference>
<gene>
    <name evidence="14" type="primary">HKR1</name>
    <name evidence="14" type="ORF">OS493_014802</name>
</gene>
<dbReference type="GO" id="GO:0003677">
    <property type="term" value="F:DNA binding"/>
    <property type="evidence" value="ECO:0007669"/>
    <property type="project" value="UniProtKB-KW"/>
</dbReference>
<keyword evidence="15" id="KW-1185">Reference proteome</keyword>
<evidence type="ECO:0000256" key="7">
    <source>
        <dbReference type="ARBA" id="ARBA00023015"/>
    </source>
</evidence>
<keyword evidence="7" id="KW-0805">Transcription regulation</keyword>
<dbReference type="EMBL" id="MU827784">
    <property type="protein sequence ID" value="KAJ7334481.1"/>
    <property type="molecule type" value="Genomic_DNA"/>
</dbReference>
<evidence type="ECO:0000256" key="8">
    <source>
        <dbReference type="ARBA" id="ARBA00023125"/>
    </source>
</evidence>
<sequence>MADRNEITLYKDSRAILKAEYGVTLGLLKLIYSSDDSYSGILLGVKPRLSHRELPCLVTFDNTSLTHPEYDLIVQAVSTTEHIQSRASSRKQASVITRRPVSTEENITSCDRAENPNRQATNTRSTSSSSQIQREEPSNISGGGLGSSSGGDINSGHDHWSSPSSTNLVPAPGPGPFNHGCPLPSQQGRVSSEKCPYVDCEVNDPPDSTVQESDVTGFVLSTETRSCDDAVDGDKVDKARETLESDCKAPAEIQFNPEEFNFDIGSVVPFQSDKGTRWPCDRCGKDFCSSSHLKRHWILHTDFKPYKCHICNKCFPFQWDLKKHQTVHTGNKRFKCPLCPKSFNTNQDLRNHNWLHTGKKEYQCQVCHHEFTSLGNLKIHMRKHTGMHFPLATLDGGLRVYFPTVKSKVVDLNLIFVVFFCHAGSCSLCEKKFTHRSTFKQHVLMHEGYKRYKCHVCSKSFVQCSNYQRHILTHKNKEDRIQKCDLCGKELLSRRGIQKHRKRCVKNDCRASER</sequence>
<proteinExistence type="inferred from homology"/>
<feature type="compositionally biased region" description="Polar residues" evidence="12">
    <location>
        <begin position="82"/>
        <end position="95"/>
    </location>
</feature>
<dbReference type="FunFam" id="3.30.160.60:FF:002343">
    <property type="entry name" value="Zinc finger protein 33A"/>
    <property type="match status" value="1"/>
</dbReference>
<dbReference type="PROSITE" id="PS50157">
    <property type="entry name" value="ZINC_FINGER_C2H2_2"/>
    <property type="match status" value="6"/>
</dbReference>
<evidence type="ECO:0000256" key="11">
    <source>
        <dbReference type="PROSITE-ProRule" id="PRU00042"/>
    </source>
</evidence>
<dbReference type="FunFam" id="3.30.160.60:FF:001156">
    <property type="entry name" value="Zinc finger protein 407"/>
    <property type="match status" value="1"/>
</dbReference>
<evidence type="ECO:0000313" key="14">
    <source>
        <dbReference type="EMBL" id="KAJ7334481.1"/>
    </source>
</evidence>
<dbReference type="AlphaFoldDB" id="A0A9W9YEY9"/>
<dbReference type="Proteomes" id="UP001163046">
    <property type="component" value="Unassembled WGS sequence"/>
</dbReference>
<evidence type="ECO:0000256" key="6">
    <source>
        <dbReference type="ARBA" id="ARBA00022833"/>
    </source>
</evidence>
<name>A0A9W9YEY9_9CNID</name>
<dbReference type="GO" id="GO:0005634">
    <property type="term" value="C:nucleus"/>
    <property type="evidence" value="ECO:0007669"/>
    <property type="project" value="UniProtKB-SubCell"/>
</dbReference>
<dbReference type="Pfam" id="PF00096">
    <property type="entry name" value="zf-C2H2"/>
    <property type="match status" value="4"/>
</dbReference>
<keyword evidence="8" id="KW-0238">DNA-binding</keyword>
<feature type="domain" description="C2H2-type" evidence="13">
    <location>
        <begin position="306"/>
        <end position="333"/>
    </location>
</feature>
<comment type="subcellular location">
    <subcellularLocation>
        <location evidence="1">Nucleus</location>
    </subcellularLocation>
</comment>
<dbReference type="SMART" id="SM00355">
    <property type="entry name" value="ZnF_C2H2"/>
    <property type="match status" value="7"/>
</dbReference>
<dbReference type="Gene3D" id="3.30.160.60">
    <property type="entry name" value="Classic Zinc Finger"/>
    <property type="match status" value="5"/>
</dbReference>
<dbReference type="PANTHER" id="PTHR16515">
    <property type="entry name" value="PR DOMAIN ZINC FINGER PROTEIN"/>
    <property type="match status" value="1"/>
</dbReference>